<dbReference type="EMBL" id="JATAAI010000033">
    <property type="protein sequence ID" value="KAK1735567.1"/>
    <property type="molecule type" value="Genomic_DNA"/>
</dbReference>
<evidence type="ECO:0000256" key="2">
    <source>
        <dbReference type="SAM" id="SignalP"/>
    </source>
</evidence>
<evidence type="ECO:0000259" key="3">
    <source>
        <dbReference type="PROSITE" id="PS51176"/>
    </source>
</evidence>
<feature type="chain" id="PRO_5041941015" evidence="2">
    <location>
        <begin position="19"/>
        <end position="398"/>
    </location>
</feature>
<keyword evidence="2" id="KW-0732">Signal</keyword>
<protein>
    <submittedName>
        <fullName evidence="4">Prephenate dehydrogenase (NADP+)</fullName>
        <ecNumber evidence="4">1.3.1.13</ecNumber>
    </submittedName>
</protein>
<reference evidence="4" key="1">
    <citation type="submission" date="2023-06" db="EMBL/GenBank/DDBJ databases">
        <title>Survivors Of The Sea: Transcriptome response of Skeletonema marinoi to long-term dormancy.</title>
        <authorList>
            <person name="Pinder M.I.M."/>
            <person name="Kourtchenko O."/>
            <person name="Robertson E.K."/>
            <person name="Larsson T."/>
            <person name="Maumus F."/>
            <person name="Osuna-Cruz C.M."/>
            <person name="Vancaester E."/>
            <person name="Stenow R."/>
            <person name="Vandepoele K."/>
            <person name="Ploug H."/>
            <person name="Bruchert V."/>
            <person name="Godhe A."/>
            <person name="Topel M."/>
        </authorList>
    </citation>
    <scope>NUCLEOTIDE SEQUENCE</scope>
    <source>
        <strain evidence="4">R05AC</strain>
    </source>
</reference>
<feature type="domain" description="Prephenate/arogenate dehydrogenase" evidence="3">
    <location>
        <begin position="100"/>
        <end position="398"/>
    </location>
</feature>
<accession>A0AAD9D6E7</accession>
<dbReference type="SUPFAM" id="SSF51735">
    <property type="entry name" value="NAD(P)-binding Rossmann-fold domains"/>
    <property type="match status" value="1"/>
</dbReference>
<keyword evidence="5" id="KW-1185">Reference proteome</keyword>
<dbReference type="InterPro" id="IPR003099">
    <property type="entry name" value="Prephen_DH"/>
</dbReference>
<evidence type="ECO:0000256" key="1">
    <source>
        <dbReference type="ARBA" id="ARBA00023002"/>
    </source>
</evidence>
<dbReference type="GO" id="GO:0004665">
    <property type="term" value="F:prephenate dehydrogenase (NADP+) activity"/>
    <property type="evidence" value="ECO:0007669"/>
    <property type="project" value="UniProtKB-EC"/>
</dbReference>
<keyword evidence="1 4" id="KW-0560">Oxidoreductase</keyword>
<dbReference type="Gene3D" id="3.40.50.720">
    <property type="entry name" value="NAD(P)-binding Rossmann-like Domain"/>
    <property type="match status" value="1"/>
</dbReference>
<dbReference type="InterPro" id="IPR045011">
    <property type="entry name" value="TYRAAT1/2"/>
</dbReference>
<dbReference type="GO" id="GO:0008977">
    <property type="term" value="F:prephenate dehydrogenase (NAD+) activity"/>
    <property type="evidence" value="ECO:0007669"/>
    <property type="project" value="InterPro"/>
</dbReference>
<dbReference type="PANTHER" id="PTHR43207:SF4">
    <property type="entry name" value="AROGENATE DEHYDROGENASE 2, CHLOROPLASTIC"/>
    <property type="match status" value="1"/>
</dbReference>
<dbReference type="AlphaFoldDB" id="A0AAD9D6E7"/>
<comment type="caution">
    <text evidence="4">The sequence shown here is derived from an EMBL/GenBank/DDBJ whole genome shotgun (WGS) entry which is preliminary data.</text>
</comment>
<dbReference type="Proteomes" id="UP001224775">
    <property type="component" value="Unassembled WGS sequence"/>
</dbReference>
<proteinExistence type="predicted"/>
<dbReference type="Pfam" id="PF02153">
    <property type="entry name" value="PDH_N"/>
    <property type="match status" value="1"/>
</dbReference>
<organism evidence="4 5">
    <name type="scientific">Skeletonema marinoi</name>
    <dbReference type="NCBI Taxonomy" id="267567"/>
    <lineage>
        <taxon>Eukaryota</taxon>
        <taxon>Sar</taxon>
        <taxon>Stramenopiles</taxon>
        <taxon>Ochrophyta</taxon>
        <taxon>Bacillariophyta</taxon>
        <taxon>Coscinodiscophyceae</taxon>
        <taxon>Thalassiosirophycidae</taxon>
        <taxon>Thalassiosirales</taxon>
        <taxon>Skeletonemataceae</taxon>
        <taxon>Skeletonema</taxon>
        <taxon>Skeletonema marinoi-dohrnii complex</taxon>
    </lineage>
</organism>
<dbReference type="GO" id="GO:0033730">
    <property type="term" value="F:arogenate dehydrogenase (NADP+) activity"/>
    <property type="evidence" value="ECO:0007669"/>
    <property type="project" value="InterPro"/>
</dbReference>
<dbReference type="GO" id="GO:0006571">
    <property type="term" value="P:tyrosine biosynthetic process"/>
    <property type="evidence" value="ECO:0007669"/>
    <property type="project" value="InterPro"/>
</dbReference>
<evidence type="ECO:0000313" key="5">
    <source>
        <dbReference type="Proteomes" id="UP001224775"/>
    </source>
</evidence>
<dbReference type="GO" id="GO:0070403">
    <property type="term" value="F:NAD+ binding"/>
    <property type="evidence" value="ECO:0007669"/>
    <property type="project" value="InterPro"/>
</dbReference>
<dbReference type="InterPro" id="IPR059064">
    <property type="entry name" value="TYRAAT2_C"/>
</dbReference>
<dbReference type="PROSITE" id="PS51176">
    <property type="entry name" value="PDH_ADH"/>
    <property type="match status" value="1"/>
</dbReference>
<evidence type="ECO:0000313" key="4">
    <source>
        <dbReference type="EMBL" id="KAK1735567.1"/>
    </source>
</evidence>
<dbReference type="InterPro" id="IPR046826">
    <property type="entry name" value="PDH_N"/>
</dbReference>
<name>A0AAD9D6E7_9STRA</name>
<gene>
    <name evidence="4" type="ORF">QTG54_013730</name>
</gene>
<sequence length="398" mass="44189">MKLLITFICIISIEIAKQHCVVSAWSQGGSTITSRGATIQHQLPTSSSLFSSTQSNDKDDITINSNNGELERLKKEEQRLSSLLDSIRQQKLAVLRSRPLSIGIVGFGRFGQFIAQSFTKYGNVVGTSRTNYTDVASEMGVKYSLTLDSFVLDEDLDVIVLATSIVSFKDTVFELVPLLEKKMQLKGAGSYPLIVDVASVKEHPRNILLDLLPEECDILCTHPMFGPDSAKNGWRGQTFVYEKTRINKVILDPDFEGQENQLDISEEHVEGMDRMERFLSIWEEEGCNMIPMACSDHDSYSANSQFITHLVGRILGIQGLKATPIDTTGFQSVLRLIETTNADSFDLFYGLYKYNRNSGYTIGRLRGALDDVVGALLQRDGVVGVFDGGNRKSDDDAK</sequence>
<dbReference type="EC" id="1.3.1.13" evidence="4"/>
<dbReference type="Pfam" id="PF26213">
    <property type="entry name" value="TYRAAT1_C"/>
    <property type="match status" value="1"/>
</dbReference>
<dbReference type="InterPro" id="IPR036291">
    <property type="entry name" value="NAD(P)-bd_dom_sf"/>
</dbReference>
<dbReference type="PANTHER" id="PTHR43207">
    <property type="entry name" value="AROGENATE DEHYDROGENASE-RELATED"/>
    <property type="match status" value="1"/>
</dbReference>
<feature type="signal peptide" evidence="2">
    <location>
        <begin position="1"/>
        <end position="18"/>
    </location>
</feature>